<sequence length="251" mass="27227">MRLVNLCLMGLAALVTAWVTPVLAAEPLVVGTSNDLVKVTSHFTGRELLVYGALSQPGQVIVLLRSPAATEAMSRKTRTGPIWLTGARVTVTGAPGIWEMLSSAPADQLLPLATRQLLGLDPGHLSRQASYQPEPADVAAWQQAFLKNKLRRGDYVVQSQGVHIEGGQLFSARMALPASLPLGRYTLDTFLVRHGQVVARQEQHIEVQQTGFQAWIARFASQDGWLYGIVLTLTLAAMGLGLGIVMQRRLN</sequence>
<organism evidence="3 4">
    <name type="scientific">Acidithiobacillus ferrooxidans</name>
    <name type="common">Thiobacillus ferrooxidans</name>
    <dbReference type="NCBI Taxonomy" id="920"/>
    <lineage>
        <taxon>Bacteria</taxon>
        <taxon>Pseudomonadati</taxon>
        <taxon>Pseudomonadota</taxon>
        <taxon>Acidithiobacillia</taxon>
        <taxon>Acidithiobacillales</taxon>
        <taxon>Acidithiobacillaceae</taxon>
        <taxon>Acidithiobacillus</taxon>
    </lineage>
</organism>
<reference evidence="3 4" key="1">
    <citation type="submission" date="2018-06" db="EMBL/GenBank/DDBJ databases">
        <title>Draft sequence of Acidithiobacillus ferrooxidans CCM 4253.</title>
        <authorList>
            <person name="Moya-Beltran A."/>
            <person name="Castro M."/>
            <person name="Covarrubias P.C."/>
            <person name="Issotta F."/>
            <person name="Janiczek O."/>
            <person name="Mandl M."/>
            <person name="Kucera J."/>
            <person name="Quatrini R."/>
        </authorList>
    </citation>
    <scope>NUCLEOTIDE SEQUENCE [LARGE SCALE GENOMIC DNA]</scope>
    <source>
        <strain evidence="3 4">CCM 4253</strain>
    </source>
</reference>
<evidence type="ECO:0000313" key="4">
    <source>
        <dbReference type="Proteomes" id="UP000248886"/>
    </source>
</evidence>
<evidence type="ECO:0000256" key="1">
    <source>
        <dbReference type="SAM" id="Phobius"/>
    </source>
</evidence>
<evidence type="ECO:0000256" key="2">
    <source>
        <dbReference type="SAM" id="SignalP"/>
    </source>
</evidence>
<keyword evidence="2" id="KW-0732">Signal</keyword>
<comment type="caution">
    <text evidence="3">The sequence shown here is derived from an EMBL/GenBank/DDBJ whole genome shotgun (WGS) entry which is preliminary data.</text>
</comment>
<dbReference type="Pfam" id="PF09608">
    <property type="entry name" value="Alph_Pro_TM"/>
    <property type="match status" value="1"/>
</dbReference>
<proteinExistence type="predicted"/>
<keyword evidence="1" id="KW-0812">Transmembrane</keyword>
<accession>A0A2W1KC60</accession>
<protein>
    <recommendedName>
        <fullName evidence="5">Transmembrane protein</fullName>
    </recommendedName>
</protein>
<dbReference type="InterPro" id="IPR019088">
    <property type="entry name" value="CHP02186-rel_TM"/>
</dbReference>
<dbReference type="AlphaFoldDB" id="A0A2W1KC60"/>
<dbReference type="RefSeq" id="WP_009562360.1">
    <property type="nucleotide sequence ID" value="NZ_AP025160.1"/>
</dbReference>
<dbReference type="EMBL" id="QKQP01000011">
    <property type="protein sequence ID" value="PZD80125.1"/>
    <property type="molecule type" value="Genomic_DNA"/>
</dbReference>
<feature type="signal peptide" evidence="2">
    <location>
        <begin position="1"/>
        <end position="24"/>
    </location>
</feature>
<name>A0A2W1KC60_ACIFR</name>
<keyword evidence="1" id="KW-0472">Membrane</keyword>
<evidence type="ECO:0000313" key="3">
    <source>
        <dbReference type="EMBL" id="PZD80125.1"/>
    </source>
</evidence>
<dbReference type="OrthoDB" id="9815212at2"/>
<feature type="transmembrane region" description="Helical" evidence="1">
    <location>
        <begin position="225"/>
        <end position="245"/>
    </location>
</feature>
<evidence type="ECO:0008006" key="5">
    <source>
        <dbReference type="Google" id="ProtNLM"/>
    </source>
</evidence>
<dbReference type="OMA" id="GWMASIV"/>
<dbReference type="GeneID" id="65281365"/>
<feature type="chain" id="PRO_5015854483" description="Transmembrane protein" evidence="2">
    <location>
        <begin position="25"/>
        <end position="251"/>
    </location>
</feature>
<keyword evidence="1" id="KW-1133">Transmembrane helix</keyword>
<gene>
    <name evidence="3" type="ORF">DN052_14565</name>
</gene>
<dbReference type="Proteomes" id="UP000248886">
    <property type="component" value="Unassembled WGS sequence"/>
</dbReference>